<accession>A0A1V9XTV7</accession>
<feature type="compositionally biased region" description="Low complexity" evidence="3">
    <location>
        <begin position="275"/>
        <end position="287"/>
    </location>
</feature>
<feature type="compositionally biased region" description="Low complexity" evidence="3">
    <location>
        <begin position="69"/>
        <end position="82"/>
    </location>
</feature>
<evidence type="ECO:0000256" key="2">
    <source>
        <dbReference type="ARBA" id="ARBA00022553"/>
    </source>
</evidence>
<feature type="region of interest" description="Disordered" evidence="3">
    <location>
        <begin position="263"/>
        <end position="289"/>
    </location>
</feature>
<evidence type="ECO:0000259" key="4">
    <source>
        <dbReference type="Pfam" id="PF04710"/>
    </source>
</evidence>
<evidence type="ECO:0000313" key="6">
    <source>
        <dbReference type="EMBL" id="OQR76936.1"/>
    </source>
</evidence>
<dbReference type="GO" id="GO:0000209">
    <property type="term" value="P:protein polyubiquitination"/>
    <property type="evidence" value="ECO:0007669"/>
    <property type="project" value="InterPro"/>
</dbReference>
<keyword evidence="2" id="KW-0597">Phosphoprotein</keyword>
<dbReference type="Proteomes" id="UP000192247">
    <property type="component" value="Unassembled WGS sequence"/>
</dbReference>
<sequence>MQRRPSGSTPRRFHQPEHQEHSGVCSNDDLLANLHLSEVISVEDQTQEHHHGSLSPQLHKLREPHQVPQKQQVAGAHQQQQHSNPQIVAEAGPVKPHASPQSYIAEPFRGDTDAVSGQSGGATKESGGQLYGDYQQEPASVKYGELVLLGYNGSLPAGTEKGRRRSKYVLSRRPLANGVRAARHVSAADPAASAAVLDASQHSIAYTLSRHQAVVVLYERDLTTDMFQIGRSKESQIDFVVMDTPPPHRTIINDIQQIAQQQHLEQHLNRRHHGQPQQAQLQQQQQQRNGDFRSGISRYACRLIVERQAQRKSTQQNRYVEKIAVDTNTQGIYEESPLQQMEYGHFHRDNEDCPARGCSKVNDDEGDDEWIVRVFAAGFDSSSNIFLGENASAWQGAGGAIDGLTTNGVLLMQPMGEFGELPAATDGSPGVARAAGVWREVSVAGGIYGLRESRAARRAGPRIAGEKNVLCDGALIDLCGATLLFRSARALRSSPTRAELLEQVARLNAGRPQCPVGLNTLVVPSRATLSNRDHERQPYVYLRCGHVQGLHAWGRAANGGSNGNGANGSDWRKCPMCLTCGPVARLAMGIEPAFCVDRGPPAWAFRPCGHMASERTVKYWAAVPTPHGAHGLNAICPFCAARLCDQPGYVRLIFQDNID</sequence>
<feature type="region of interest" description="Disordered" evidence="3">
    <location>
        <begin position="1"/>
        <end position="26"/>
    </location>
</feature>
<comment type="similarity">
    <text evidence="1">Belongs to the pellino family.</text>
</comment>
<feature type="domain" description="Pellino RING" evidence="5">
    <location>
        <begin position="507"/>
        <end position="659"/>
    </location>
</feature>
<dbReference type="InterPro" id="IPR006800">
    <property type="entry name" value="Pellino_fam"/>
</dbReference>
<gene>
    <name evidence="6" type="ORF">BIW11_07455</name>
</gene>
<name>A0A1V9XTV7_9ACAR</name>
<dbReference type="GO" id="GO:0008592">
    <property type="term" value="P:regulation of Toll signaling pathway"/>
    <property type="evidence" value="ECO:0007669"/>
    <property type="project" value="InterPro"/>
</dbReference>
<dbReference type="InParanoid" id="A0A1V9XTV7"/>
<dbReference type="Pfam" id="PF04710">
    <property type="entry name" value="Pellino_FHA"/>
    <property type="match status" value="2"/>
</dbReference>
<dbReference type="Pfam" id="PF20723">
    <property type="entry name" value="Pellino_RING"/>
    <property type="match status" value="1"/>
</dbReference>
<proteinExistence type="inferred from homology"/>
<feature type="domain" description="Pellino FHA" evidence="4">
    <location>
        <begin position="136"/>
        <end position="312"/>
    </location>
</feature>
<evidence type="ECO:0000259" key="5">
    <source>
        <dbReference type="Pfam" id="PF20723"/>
    </source>
</evidence>
<reference evidence="6 7" key="1">
    <citation type="journal article" date="2017" name="Gigascience">
        <title>Draft genome of the honey bee ectoparasitic mite, Tropilaelaps mercedesae, is shaped by the parasitic life history.</title>
        <authorList>
            <person name="Dong X."/>
            <person name="Armstrong S.D."/>
            <person name="Xia D."/>
            <person name="Makepeace B.L."/>
            <person name="Darby A.C."/>
            <person name="Kadowaki T."/>
        </authorList>
    </citation>
    <scope>NUCLEOTIDE SEQUENCE [LARGE SCALE GENOMIC DNA]</scope>
    <source>
        <strain evidence="6">Wuxi-XJTLU</strain>
    </source>
</reference>
<dbReference type="FunCoup" id="A0A1V9XTV7">
    <property type="interactions" value="679"/>
</dbReference>
<evidence type="ECO:0000256" key="1">
    <source>
        <dbReference type="ARBA" id="ARBA00005639"/>
    </source>
</evidence>
<dbReference type="PANTHER" id="PTHR12098:SF2">
    <property type="entry name" value="PROTEIN PELLINO"/>
    <property type="match status" value="1"/>
</dbReference>
<dbReference type="InterPro" id="IPR048334">
    <property type="entry name" value="Pellino_FHA"/>
</dbReference>
<dbReference type="AlphaFoldDB" id="A0A1V9XTV7"/>
<dbReference type="PANTHER" id="PTHR12098">
    <property type="entry name" value="E3 UBIQUITIN-PROTEIN LIGASE PELLINO-RELATED"/>
    <property type="match status" value="1"/>
</dbReference>
<organism evidence="6 7">
    <name type="scientific">Tropilaelaps mercedesae</name>
    <dbReference type="NCBI Taxonomy" id="418985"/>
    <lineage>
        <taxon>Eukaryota</taxon>
        <taxon>Metazoa</taxon>
        <taxon>Ecdysozoa</taxon>
        <taxon>Arthropoda</taxon>
        <taxon>Chelicerata</taxon>
        <taxon>Arachnida</taxon>
        <taxon>Acari</taxon>
        <taxon>Parasitiformes</taxon>
        <taxon>Mesostigmata</taxon>
        <taxon>Gamasina</taxon>
        <taxon>Dermanyssoidea</taxon>
        <taxon>Laelapidae</taxon>
        <taxon>Tropilaelaps</taxon>
    </lineage>
</organism>
<evidence type="ECO:0000313" key="7">
    <source>
        <dbReference type="Proteomes" id="UP000192247"/>
    </source>
</evidence>
<dbReference type="GO" id="GO:0061630">
    <property type="term" value="F:ubiquitin protein ligase activity"/>
    <property type="evidence" value="ECO:0007669"/>
    <property type="project" value="InterPro"/>
</dbReference>
<protein>
    <submittedName>
        <fullName evidence="6">Protein pellino-like</fullName>
    </submittedName>
</protein>
<dbReference type="EMBL" id="MNPL01004154">
    <property type="protein sequence ID" value="OQR76936.1"/>
    <property type="molecule type" value="Genomic_DNA"/>
</dbReference>
<feature type="region of interest" description="Disordered" evidence="3">
    <location>
        <begin position="64"/>
        <end position="132"/>
    </location>
</feature>
<dbReference type="STRING" id="418985.A0A1V9XTV7"/>
<dbReference type="OrthoDB" id="8801906at2759"/>
<feature type="domain" description="Pellino FHA" evidence="4">
    <location>
        <begin position="370"/>
        <end position="500"/>
    </location>
</feature>
<keyword evidence="7" id="KW-1185">Reference proteome</keyword>
<comment type="caution">
    <text evidence="6">The sequence shown here is derived from an EMBL/GenBank/DDBJ whole genome shotgun (WGS) entry which is preliminary data.</text>
</comment>
<dbReference type="InterPro" id="IPR048335">
    <property type="entry name" value="Pellino_RING"/>
</dbReference>
<evidence type="ECO:0000256" key="3">
    <source>
        <dbReference type="SAM" id="MobiDB-lite"/>
    </source>
</evidence>